<name>A0A502CEX1_9GAMM</name>
<feature type="transmembrane region" description="Helical" evidence="6">
    <location>
        <begin position="47"/>
        <end position="67"/>
    </location>
</feature>
<dbReference type="GO" id="GO:0006508">
    <property type="term" value="P:proteolysis"/>
    <property type="evidence" value="ECO:0007669"/>
    <property type="project" value="UniProtKB-KW"/>
</dbReference>
<dbReference type="EMBL" id="RCZO01000003">
    <property type="protein sequence ID" value="TPG10271.1"/>
    <property type="molecule type" value="Genomic_DNA"/>
</dbReference>
<accession>A0A502CEX1</accession>
<keyword evidence="3 6" id="KW-0812">Transmembrane</keyword>
<gene>
    <name evidence="9" type="primary">hflK</name>
    <name evidence="9" type="ORF">EAH88_07935</name>
</gene>
<keyword evidence="5 6" id="KW-0472">Membrane</keyword>
<dbReference type="PANTHER" id="PTHR43327">
    <property type="entry name" value="STOMATIN-LIKE PROTEIN 2, MITOCHONDRIAL"/>
    <property type="match status" value="1"/>
</dbReference>
<dbReference type="Gene3D" id="3.30.479.30">
    <property type="entry name" value="Band 7 domain"/>
    <property type="match status" value="1"/>
</dbReference>
<comment type="caution">
    <text evidence="9">The sequence shown here is derived from an EMBL/GenBank/DDBJ whole genome shotgun (WGS) entry which is preliminary data.</text>
</comment>
<comment type="subunit">
    <text evidence="6">HflC and HflK may interact to form a multimeric complex.</text>
</comment>
<dbReference type="RefSeq" id="WP_140651204.1">
    <property type="nucleotide sequence ID" value="NZ_RCZO01000003.1"/>
</dbReference>
<dbReference type="NCBIfam" id="TIGR01933">
    <property type="entry name" value="hflK"/>
    <property type="match status" value="1"/>
</dbReference>
<feature type="compositionally biased region" description="Polar residues" evidence="7">
    <location>
        <begin position="343"/>
        <end position="352"/>
    </location>
</feature>
<sequence length="360" mass="38407">MAWNEPGNNGQRDPWNRKRSSGKSPVDDLLNQLKNRMGKLGQGPGSILTAVLVLLVVGLLFSSYTIIGAREAGVVLRFGQYSRTLTPGFHLKLPQPIESVNKVEATRIRSVTDKVAMLTRDENIITIDFTVQYQVDDSRKYLFSLNDPDGTIGAAAEAAVRSVIGGSDMDQILSAAGASLVSEAQVTLQKTLDGYDSGLRVTEVSFQNVSPPNEVKDAFDDVNNAREDKQSIENAALAYASKVVPVARGDAARIAAEASGYKAERIARAQGDSARFDLLLTQYKAAPEVTRKRLWLETMEQVMANNPKVIDGSNGRNIITLPPLQGAPAAPETGSATVGAIVPTTSPANSGSAADKGAQP</sequence>
<evidence type="ECO:0000259" key="8">
    <source>
        <dbReference type="SMART" id="SM00244"/>
    </source>
</evidence>
<dbReference type="Pfam" id="PF12221">
    <property type="entry name" value="HflK_N"/>
    <property type="match status" value="1"/>
</dbReference>
<evidence type="ECO:0000256" key="5">
    <source>
        <dbReference type="ARBA" id="ARBA00023136"/>
    </source>
</evidence>
<dbReference type="SMART" id="SM00244">
    <property type="entry name" value="PHB"/>
    <property type="match status" value="1"/>
</dbReference>
<keyword evidence="4 6" id="KW-1133">Transmembrane helix</keyword>
<keyword evidence="9" id="KW-0645">Protease</keyword>
<evidence type="ECO:0000256" key="2">
    <source>
        <dbReference type="ARBA" id="ARBA00006971"/>
    </source>
</evidence>
<comment type="similarity">
    <text evidence="2 6">Belongs to the band 7/mec-2 family. HflK subfamily.</text>
</comment>
<feature type="compositionally biased region" description="Polar residues" evidence="7">
    <location>
        <begin position="1"/>
        <end position="11"/>
    </location>
</feature>
<dbReference type="CDD" id="cd03404">
    <property type="entry name" value="SPFH_HflK"/>
    <property type="match status" value="1"/>
</dbReference>
<keyword evidence="10" id="KW-1185">Reference proteome</keyword>
<evidence type="ECO:0000256" key="3">
    <source>
        <dbReference type="ARBA" id="ARBA00022692"/>
    </source>
</evidence>
<evidence type="ECO:0000256" key="6">
    <source>
        <dbReference type="RuleBase" id="RU364113"/>
    </source>
</evidence>
<dbReference type="PANTHER" id="PTHR43327:SF2">
    <property type="entry name" value="MODULATOR OF FTSH PROTEASE HFLK"/>
    <property type="match status" value="1"/>
</dbReference>
<dbReference type="Proteomes" id="UP000319486">
    <property type="component" value="Unassembled WGS sequence"/>
</dbReference>
<dbReference type="InterPro" id="IPR050710">
    <property type="entry name" value="Band7/mec-2_domain"/>
</dbReference>
<evidence type="ECO:0000256" key="4">
    <source>
        <dbReference type="ARBA" id="ARBA00022989"/>
    </source>
</evidence>
<evidence type="ECO:0000256" key="1">
    <source>
        <dbReference type="ARBA" id="ARBA00004167"/>
    </source>
</evidence>
<dbReference type="SUPFAM" id="SSF117892">
    <property type="entry name" value="Band 7/SPFH domain"/>
    <property type="match status" value="1"/>
</dbReference>
<proteinExistence type="inferred from homology"/>
<organism evidence="9 10">
    <name type="scientific">Rhodanobacter glycinis</name>
    <dbReference type="NCBI Taxonomy" id="582702"/>
    <lineage>
        <taxon>Bacteria</taxon>
        <taxon>Pseudomonadati</taxon>
        <taxon>Pseudomonadota</taxon>
        <taxon>Gammaproteobacteria</taxon>
        <taxon>Lysobacterales</taxon>
        <taxon>Rhodanobacteraceae</taxon>
        <taxon>Rhodanobacter</taxon>
    </lineage>
</organism>
<feature type="region of interest" description="Disordered" evidence="7">
    <location>
        <begin position="327"/>
        <end position="360"/>
    </location>
</feature>
<comment type="function">
    <text evidence="6">HflC and HflK could encode or regulate a protease.</text>
</comment>
<feature type="region of interest" description="Disordered" evidence="7">
    <location>
        <begin position="1"/>
        <end position="28"/>
    </location>
</feature>
<keyword evidence="9" id="KW-0378">Hydrolase</keyword>
<dbReference type="InterPro" id="IPR020980">
    <property type="entry name" value="Membrane_HflK_N"/>
</dbReference>
<comment type="subcellular location">
    <subcellularLocation>
        <location evidence="1">Membrane</location>
        <topology evidence="1">Single-pass membrane protein</topology>
    </subcellularLocation>
</comment>
<dbReference type="AlphaFoldDB" id="A0A502CEX1"/>
<feature type="domain" description="Band 7" evidence="8">
    <location>
        <begin position="62"/>
        <end position="223"/>
    </location>
</feature>
<evidence type="ECO:0000313" key="10">
    <source>
        <dbReference type="Proteomes" id="UP000319486"/>
    </source>
</evidence>
<evidence type="ECO:0000313" key="9">
    <source>
        <dbReference type="EMBL" id="TPG10271.1"/>
    </source>
</evidence>
<evidence type="ECO:0000256" key="7">
    <source>
        <dbReference type="SAM" id="MobiDB-lite"/>
    </source>
</evidence>
<dbReference type="GO" id="GO:0016020">
    <property type="term" value="C:membrane"/>
    <property type="evidence" value="ECO:0007669"/>
    <property type="project" value="UniProtKB-SubCell"/>
</dbReference>
<dbReference type="Pfam" id="PF01145">
    <property type="entry name" value="Band_7"/>
    <property type="match status" value="1"/>
</dbReference>
<dbReference type="InterPro" id="IPR036013">
    <property type="entry name" value="Band_7/SPFH_dom_sf"/>
</dbReference>
<dbReference type="InterPro" id="IPR010201">
    <property type="entry name" value="HflK"/>
</dbReference>
<dbReference type="InterPro" id="IPR001107">
    <property type="entry name" value="Band_7"/>
</dbReference>
<protein>
    <recommendedName>
        <fullName evidence="6">Protein HflK</fullName>
    </recommendedName>
</protein>
<dbReference type="GO" id="GO:0008233">
    <property type="term" value="F:peptidase activity"/>
    <property type="evidence" value="ECO:0007669"/>
    <property type="project" value="UniProtKB-KW"/>
</dbReference>
<reference evidence="9 10" key="1">
    <citation type="journal article" date="2019" name="Environ. Microbiol.">
        <title>Species interactions and distinct microbial communities in high Arctic permafrost affected cryosols are associated with the CH4 and CO2 gas fluxes.</title>
        <authorList>
            <person name="Altshuler I."/>
            <person name="Hamel J."/>
            <person name="Turney S."/>
            <person name="Magnuson E."/>
            <person name="Levesque R."/>
            <person name="Greer C."/>
            <person name="Whyte L.G."/>
        </authorList>
    </citation>
    <scope>NUCLEOTIDE SEQUENCE [LARGE SCALE GENOMIC DNA]</scope>
    <source>
        <strain evidence="9 10">S13Y</strain>
    </source>
</reference>